<evidence type="ECO:0000313" key="2">
    <source>
        <dbReference type="EMBL" id="GAA2627347.1"/>
    </source>
</evidence>
<proteinExistence type="predicted"/>
<evidence type="ECO:0000313" key="3">
    <source>
        <dbReference type="Proteomes" id="UP001501509"/>
    </source>
</evidence>
<reference evidence="3" key="1">
    <citation type="journal article" date="2019" name="Int. J. Syst. Evol. Microbiol.">
        <title>The Global Catalogue of Microorganisms (GCM) 10K type strain sequencing project: providing services to taxonomists for standard genome sequencing and annotation.</title>
        <authorList>
            <consortium name="The Broad Institute Genomics Platform"/>
            <consortium name="The Broad Institute Genome Sequencing Center for Infectious Disease"/>
            <person name="Wu L."/>
            <person name="Ma J."/>
        </authorList>
    </citation>
    <scope>NUCLEOTIDE SEQUENCE [LARGE SCALE GENOMIC DNA]</scope>
    <source>
        <strain evidence="3">JCM 6833</strain>
    </source>
</reference>
<dbReference type="Proteomes" id="UP001501509">
    <property type="component" value="Unassembled WGS sequence"/>
</dbReference>
<organism evidence="2 3">
    <name type="scientific">Actinomadura fulvescens</name>
    <dbReference type="NCBI Taxonomy" id="46160"/>
    <lineage>
        <taxon>Bacteria</taxon>
        <taxon>Bacillati</taxon>
        <taxon>Actinomycetota</taxon>
        <taxon>Actinomycetes</taxon>
        <taxon>Streptosporangiales</taxon>
        <taxon>Thermomonosporaceae</taxon>
        <taxon>Actinomadura</taxon>
    </lineage>
</organism>
<dbReference type="EMBL" id="BAAATD010000013">
    <property type="protein sequence ID" value="GAA2627347.1"/>
    <property type="molecule type" value="Genomic_DNA"/>
</dbReference>
<protein>
    <submittedName>
        <fullName evidence="2">Uncharacterized protein</fullName>
    </submittedName>
</protein>
<evidence type="ECO:0000256" key="1">
    <source>
        <dbReference type="SAM" id="MobiDB-lite"/>
    </source>
</evidence>
<feature type="compositionally biased region" description="Polar residues" evidence="1">
    <location>
        <begin position="49"/>
        <end position="64"/>
    </location>
</feature>
<keyword evidence="3" id="KW-1185">Reference proteome</keyword>
<sequence length="64" mass="6877">MIFPAGGREPVQIASRAYGQPDFPARFGIALLSKITELRAGPRGGHTIHATNSEEGWGWTSTPI</sequence>
<gene>
    <name evidence="2" type="ORF">GCM10010411_75570</name>
</gene>
<accession>A0ABP6CV98</accession>
<feature type="region of interest" description="Disordered" evidence="1">
    <location>
        <begin position="42"/>
        <end position="64"/>
    </location>
</feature>
<comment type="caution">
    <text evidence="2">The sequence shown here is derived from an EMBL/GenBank/DDBJ whole genome shotgun (WGS) entry which is preliminary data.</text>
</comment>
<name>A0ABP6CV98_9ACTN</name>